<evidence type="ECO:0000259" key="2">
    <source>
        <dbReference type="Pfam" id="PF05970"/>
    </source>
</evidence>
<dbReference type="GO" id="GO:0043139">
    <property type="term" value="F:5'-3' DNA helicase activity"/>
    <property type="evidence" value="ECO:0007669"/>
    <property type="project" value="UniProtKB-EC"/>
</dbReference>
<comment type="catalytic activity">
    <reaction evidence="1">
        <text>ATP + H2O = ADP + phosphate + H(+)</text>
        <dbReference type="Rhea" id="RHEA:13065"/>
        <dbReference type="ChEBI" id="CHEBI:15377"/>
        <dbReference type="ChEBI" id="CHEBI:15378"/>
        <dbReference type="ChEBI" id="CHEBI:30616"/>
        <dbReference type="ChEBI" id="CHEBI:43474"/>
        <dbReference type="ChEBI" id="CHEBI:456216"/>
        <dbReference type="EC" id="5.6.2.3"/>
    </reaction>
</comment>
<keyword evidence="1" id="KW-0234">DNA repair</keyword>
<comment type="cofactor">
    <cofactor evidence="1">
        <name>Mg(2+)</name>
        <dbReference type="ChEBI" id="CHEBI:18420"/>
    </cofactor>
</comment>
<dbReference type="OrthoDB" id="272985at2759"/>
<dbReference type="PANTHER" id="PTHR10492">
    <property type="match status" value="1"/>
</dbReference>
<evidence type="ECO:0000313" key="3">
    <source>
        <dbReference type="EMBL" id="GBN91743.1"/>
    </source>
</evidence>
<dbReference type="AlphaFoldDB" id="A0A4Y2SVR5"/>
<keyword evidence="1" id="KW-0227">DNA damage</keyword>
<dbReference type="EC" id="5.6.2.3" evidence="1"/>
<dbReference type="GO" id="GO:0016887">
    <property type="term" value="F:ATP hydrolysis activity"/>
    <property type="evidence" value="ECO:0007669"/>
    <property type="project" value="RHEA"/>
</dbReference>
<keyword evidence="1" id="KW-0547">Nucleotide-binding</keyword>
<dbReference type="Proteomes" id="UP000499080">
    <property type="component" value="Unassembled WGS sequence"/>
</dbReference>
<dbReference type="Pfam" id="PF05970">
    <property type="entry name" value="PIF1"/>
    <property type="match status" value="1"/>
</dbReference>
<keyword evidence="1" id="KW-0067">ATP-binding</keyword>
<evidence type="ECO:0000313" key="4">
    <source>
        <dbReference type="Proteomes" id="UP000499080"/>
    </source>
</evidence>
<dbReference type="Gene3D" id="3.40.50.300">
    <property type="entry name" value="P-loop containing nucleotide triphosphate hydrolases"/>
    <property type="match status" value="1"/>
</dbReference>
<gene>
    <name evidence="3" type="ORF">AVEN_910_1</name>
</gene>
<comment type="caution">
    <text evidence="3">The sequence shown here is derived from an EMBL/GenBank/DDBJ whole genome shotgun (WGS) entry which is preliminary data.</text>
</comment>
<dbReference type="GO" id="GO:0006281">
    <property type="term" value="P:DNA repair"/>
    <property type="evidence" value="ECO:0007669"/>
    <property type="project" value="UniProtKB-KW"/>
</dbReference>
<sequence length="188" mass="21242">MAFSGIAATLMEGGRTAHSVLKLPLNKNVEEYPVCNISKTSGQAKVLQTCKILVWDECTMPHKKSLEALDRTLRDLRKNDQLLGGSLLLLAVDFRQTLPVIPNSTRADELNACLKTSPLWKFVKRFTLKSNMRVRFCRDETAQHFADILQQIGEGTFPTDQTVKSALQTIFGLKLKRFKNWSTKFIQA</sequence>
<keyword evidence="1" id="KW-0378">Hydrolase</keyword>
<dbReference type="InterPro" id="IPR010285">
    <property type="entry name" value="DNA_helicase_pif1-like_DEAD"/>
</dbReference>
<keyword evidence="4" id="KW-1185">Reference proteome</keyword>
<evidence type="ECO:0000256" key="1">
    <source>
        <dbReference type="RuleBase" id="RU363044"/>
    </source>
</evidence>
<dbReference type="GO" id="GO:0006310">
    <property type="term" value="P:DNA recombination"/>
    <property type="evidence" value="ECO:0007669"/>
    <property type="project" value="UniProtKB-KW"/>
</dbReference>
<dbReference type="EMBL" id="BGPR01024039">
    <property type="protein sequence ID" value="GBN91743.1"/>
    <property type="molecule type" value="Genomic_DNA"/>
</dbReference>
<dbReference type="GO" id="GO:0000723">
    <property type="term" value="P:telomere maintenance"/>
    <property type="evidence" value="ECO:0007669"/>
    <property type="project" value="InterPro"/>
</dbReference>
<accession>A0A4Y2SVR5</accession>
<comment type="similarity">
    <text evidence="1">Belongs to the helicase family.</text>
</comment>
<dbReference type="PANTHER" id="PTHR10492:SF101">
    <property type="entry name" value="ATP-DEPENDENT DNA HELICASE"/>
    <property type="match status" value="1"/>
</dbReference>
<protein>
    <recommendedName>
        <fullName evidence="1">ATP-dependent DNA helicase</fullName>
        <ecNumber evidence="1">5.6.2.3</ecNumber>
    </recommendedName>
</protein>
<keyword evidence="1" id="KW-0347">Helicase</keyword>
<feature type="domain" description="DNA helicase Pif1-like DEAD-box helicase" evidence="2">
    <location>
        <begin position="2"/>
        <end position="161"/>
    </location>
</feature>
<name>A0A4Y2SVR5_ARAVE</name>
<dbReference type="GO" id="GO:0005524">
    <property type="term" value="F:ATP binding"/>
    <property type="evidence" value="ECO:0007669"/>
    <property type="project" value="UniProtKB-KW"/>
</dbReference>
<organism evidence="3 4">
    <name type="scientific">Araneus ventricosus</name>
    <name type="common">Orbweaver spider</name>
    <name type="synonym">Epeira ventricosa</name>
    <dbReference type="NCBI Taxonomy" id="182803"/>
    <lineage>
        <taxon>Eukaryota</taxon>
        <taxon>Metazoa</taxon>
        <taxon>Ecdysozoa</taxon>
        <taxon>Arthropoda</taxon>
        <taxon>Chelicerata</taxon>
        <taxon>Arachnida</taxon>
        <taxon>Araneae</taxon>
        <taxon>Araneomorphae</taxon>
        <taxon>Entelegynae</taxon>
        <taxon>Araneoidea</taxon>
        <taxon>Araneidae</taxon>
        <taxon>Araneus</taxon>
    </lineage>
</organism>
<dbReference type="InterPro" id="IPR027417">
    <property type="entry name" value="P-loop_NTPase"/>
</dbReference>
<reference evidence="3 4" key="1">
    <citation type="journal article" date="2019" name="Sci. Rep.">
        <title>Orb-weaving spider Araneus ventricosus genome elucidates the spidroin gene catalogue.</title>
        <authorList>
            <person name="Kono N."/>
            <person name="Nakamura H."/>
            <person name="Ohtoshi R."/>
            <person name="Moran D.A.P."/>
            <person name="Shinohara A."/>
            <person name="Yoshida Y."/>
            <person name="Fujiwara M."/>
            <person name="Mori M."/>
            <person name="Tomita M."/>
            <person name="Arakawa K."/>
        </authorList>
    </citation>
    <scope>NUCLEOTIDE SEQUENCE [LARGE SCALE GENOMIC DNA]</scope>
</reference>
<proteinExistence type="inferred from homology"/>
<keyword evidence="1" id="KW-0233">DNA recombination</keyword>